<reference evidence="5 6" key="1">
    <citation type="submission" date="2021-05" db="EMBL/GenBank/DDBJ databases">
        <title>A Polyphasic approach of four new species of the genus Ohtaekwangia: Ohtaekwangia histidinii sp. nov., Ohtaekwangia cretensis sp. nov., Ohtaekwangia indiensis sp. nov., Ohtaekwangia reichenbachii sp. nov. from diverse environment.</title>
        <authorList>
            <person name="Octaviana S."/>
        </authorList>
    </citation>
    <scope>NUCLEOTIDE SEQUENCE [LARGE SCALE GENOMIC DNA]</scope>
    <source>
        <strain evidence="5 6">PWU5</strain>
    </source>
</reference>
<keyword evidence="1" id="KW-0677">Repeat</keyword>
<keyword evidence="6" id="KW-1185">Reference proteome</keyword>
<proteinExistence type="predicted"/>
<dbReference type="InterPro" id="IPR036770">
    <property type="entry name" value="Ankyrin_rpt-contain_sf"/>
</dbReference>
<evidence type="ECO:0000256" key="4">
    <source>
        <dbReference type="SAM" id="SignalP"/>
    </source>
</evidence>
<evidence type="ECO:0000256" key="2">
    <source>
        <dbReference type="ARBA" id="ARBA00023043"/>
    </source>
</evidence>
<gene>
    <name evidence="5" type="ORF">KK062_25130</name>
</gene>
<dbReference type="Proteomes" id="UP001319080">
    <property type="component" value="Unassembled WGS sequence"/>
</dbReference>
<evidence type="ECO:0000313" key="6">
    <source>
        <dbReference type="Proteomes" id="UP001319080"/>
    </source>
</evidence>
<dbReference type="SUPFAM" id="SSF48403">
    <property type="entry name" value="Ankyrin repeat"/>
    <property type="match status" value="1"/>
</dbReference>
<dbReference type="Gene3D" id="1.25.40.20">
    <property type="entry name" value="Ankyrin repeat-containing domain"/>
    <property type="match status" value="2"/>
</dbReference>
<dbReference type="PROSITE" id="PS50088">
    <property type="entry name" value="ANK_REPEAT"/>
    <property type="match status" value="2"/>
</dbReference>
<feature type="chain" id="PRO_5042893809" evidence="4">
    <location>
        <begin position="23"/>
        <end position="196"/>
    </location>
</feature>
<dbReference type="PROSITE" id="PS51257">
    <property type="entry name" value="PROKAR_LIPOPROTEIN"/>
    <property type="match status" value="1"/>
</dbReference>
<dbReference type="Pfam" id="PF12796">
    <property type="entry name" value="Ank_2"/>
    <property type="match status" value="1"/>
</dbReference>
<organism evidence="5 6">
    <name type="scientific">Dawidia cretensis</name>
    <dbReference type="NCBI Taxonomy" id="2782350"/>
    <lineage>
        <taxon>Bacteria</taxon>
        <taxon>Pseudomonadati</taxon>
        <taxon>Bacteroidota</taxon>
        <taxon>Cytophagia</taxon>
        <taxon>Cytophagales</taxon>
        <taxon>Chryseotaleaceae</taxon>
        <taxon>Dawidia</taxon>
    </lineage>
</organism>
<dbReference type="EMBL" id="JAHESE010000036">
    <property type="protein sequence ID" value="MBT1711551.1"/>
    <property type="molecule type" value="Genomic_DNA"/>
</dbReference>
<evidence type="ECO:0000256" key="1">
    <source>
        <dbReference type="ARBA" id="ARBA00022737"/>
    </source>
</evidence>
<dbReference type="InterPro" id="IPR002110">
    <property type="entry name" value="Ankyrin_rpt"/>
</dbReference>
<dbReference type="RefSeq" id="WP_254087120.1">
    <property type="nucleotide sequence ID" value="NZ_JAHESE010000036.1"/>
</dbReference>
<evidence type="ECO:0000256" key="3">
    <source>
        <dbReference type="PROSITE-ProRule" id="PRU00023"/>
    </source>
</evidence>
<dbReference type="AlphaFoldDB" id="A0AAP2GSB8"/>
<comment type="caution">
    <text evidence="5">The sequence shown here is derived from an EMBL/GenBank/DDBJ whole genome shotgun (WGS) entry which is preliminary data.</text>
</comment>
<keyword evidence="2 3" id="KW-0040">ANK repeat</keyword>
<dbReference type="PANTHER" id="PTHR24171">
    <property type="entry name" value="ANKYRIN REPEAT DOMAIN-CONTAINING PROTEIN 39-RELATED"/>
    <property type="match status" value="1"/>
</dbReference>
<feature type="signal peptide" evidence="4">
    <location>
        <begin position="1"/>
        <end position="22"/>
    </location>
</feature>
<name>A0AAP2GSB8_9BACT</name>
<keyword evidence="4" id="KW-0732">Signal</keyword>
<evidence type="ECO:0000313" key="5">
    <source>
        <dbReference type="EMBL" id="MBT1711551.1"/>
    </source>
</evidence>
<accession>A0AAP2GSB8</accession>
<protein>
    <submittedName>
        <fullName evidence="5">Ankyrin repeat domain-containing protein</fullName>
    </submittedName>
</protein>
<feature type="repeat" description="ANK" evidence="3">
    <location>
        <begin position="113"/>
        <end position="145"/>
    </location>
</feature>
<dbReference type="SMART" id="SM00248">
    <property type="entry name" value="ANK"/>
    <property type="match status" value="2"/>
</dbReference>
<dbReference type="PROSITE" id="PS50297">
    <property type="entry name" value="ANK_REP_REGION"/>
    <property type="match status" value="2"/>
</dbReference>
<sequence>MKKNRFNIACLAAALFAAGALSTLQSCKGPTEKAQADSTTTTDVAAPSVDIHTAVLTENLGALQQHIQAGSNLNEKDPFGGSSPLITASVFGKTEMASTLIEAGADLNFTNNDGSTALHTAAFFCRPEIVRMLLDKGADKTIKNKYGATPYESVAGPFAEVKDAYDMMGKMLAPMGLKLDYASIEKTRPVIADMLK</sequence>
<feature type="repeat" description="ANK" evidence="3">
    <location>
        <begin position="80"/>
        <end position="112"/>
    </location>
</feature>